<name>A0ABX5SWC8_9MICO</name>
<dbReference type="EMBL" id="CP038266">
    <property type="protein sequence ID" value="QBR90481.1"/>
    <property type="molecule type" value="Genomic_DNA"/>
</dbReference>
<reference evidence="2 3" key="1">
    <citation type="submission" date="2019-03" db="EMBL/GenBank/DDBJ databases">
        <authorList>
            <person name="Dong K."/>
        </authorList>
    </citation>
    <scope>NUCLEOTIDE SEQUENCE [LARGE SCALE GENOMIC DNA]</scope>
    <source>
        <strain evidence="3">dk512</strain>
    </source>
</reference>
<dbReference type="Proteomes" id="UP000295748">
    <property type="component" value="Chromosome"/>
</dbReference>
<accession>A0ABX5SWC8</accession>
<evidence type="ECO:0000259" key="1">
    <source>
        <dbReference type="Pfam" id="PF01571"/>
    </source>
</evidence>
<dbReference type="InterPro" id="IPR027266">
    <property type="entry name" value="TrmE/GcvT-like"/>
</dbReference>
<dbReference type="PANTHER" id="PTHR43757">
    <property type="entry name" value="AMINOMETHYLTRANSFERASE"/>
    <property type="match status" value="1"/>
</dbReference>
<evidence type="ECO:0000313" key="3">
    <source>
        <dbReference type="Proteomes" id="UP000295748"/>
    </source>
</evidence>
<dbReference type="InterPro" id="IPR028896">
    <property type="entry name" value="GcvT/YgfZ/DmdA"/>
</dbReference>
<keyword evidence="3" id="KW-1185">Reference proteome</keyword>
<dbReference type="PANTHER" id="PTHR43757:SF2">
    <property type="entry name" value="AMINOMETHYLTRANSFERASE, MITOCHONDRIAL"/>
    <property type="match status" value="1"/>
</dbReference>
<feature type="domain" description="GCVT N-terminal" evidence="1">
    <location>
        <begin position="46"/>
        <end position="266"/>
    </location>
</feature>
<dbReference type="GO" id="GO:0016740">
    <property type="term" value="F:transferase activity"/>
    <property type="evidence" value="ECO:0007669"/>
    <property type="project" value="UniProtKB-KW"/>
</dbReference>
<proteinExistence type="predicted"/>
<gene>
    <name evidence="2" type="ORF">E4K62_18420</name>
</gene>
<dbReference type="InterPro" id="IPR006222">
    <property type="entry name" value="GCVT_N"/>
</dbReference>
<dbReference type="Gene3D" id="3.30.1360.120">
    <property type="entry name" value="Probable tRNA modification gtpase trme, domain 1"/>
    <property type="match status" value="1"/>
</dbReference>
<organism evidence="2 3">
    <name type="scientific">Microbacterium wangchenii</name>
    <dbReference type="NCBI Taxonomy" id="2541726"/>
    <lineage>
        <taxon>Bacteria</taxon>
        <taxon>Bacillati</taxon>
        <taxon>Actinomycetota</taxon>
        <taxon>Actinomycetes</taxon>
        <taxon>Micrococcales</taxon>
        <taxon>Microbacteriaceae</taxon>
        <taxon>Microbacterium</taxon>
    </lineage>
</organism>
<dbReference type="Pfam" id="PF01571">
    <property type="entry name" value="GCV_T"/>
    <property type="match status" value="1"/>
</dbReference>
<protein>
    <submittedName>
        <fullName evidence="2">Aminomethyl transferase family protein</fullName>
    </submittedName>
</protein>
<keyword evidence="2" id="KW-0808">Transferase</keyword>
<dbReference type="RefSeq" id="WP_135070553.1">
    <property type="nucleotide sequence ID" value="NZ_CP038266.1"/>
</dbReference>
<evidence type="ECO:0000313" key="2">
    <source>
        <dbReference type="EMBL" id="QBR90481.1"/>
    </source>
</evidence>
<dbReference type="SUPFAM" id="SSF103025">
    <property type="entry name" value="Folate-binding domain"/>
    <property type="match status" value="1"/>
</dbReference>
<sequence>MTTDPTTTATDTRAESLAQAIERAGSPAELLRNQNWPAFTFPVAPEFTNWRDEQRAWNTTVALMDQSHHMTQLFLDGEDLIALLSSISPNTFATFRPGVAKQLISVNQDGYLIGDGILFYNSDGPEGLVLIGHHILIDWVRFNVEKAQKGGKDVRYRLEPNSQMRQGPPTFYRYELQGPHADSVMEKVFGGPVPHIKFFHIGDVTIAGRPVKALRHGMAGQPGFEFYGPWEDADAVRDALMAAGEEYGIRRVGAKAYSSSPLESGWVPTPFPAVFDDDFAEYREWLPAARIGSVGGSLHSPDIHDYYMTPFDIGLGRSVRFDHEFHGREALENHAENVRRRKVTLIWNSDDVAAVVRSQLEPGTPAKYLDFPKARYGFYQMDEIQRNGERVGISTDAGYVSYDQLYMSLATLDADVRDGDEVEVLWGESPVSRKDSVDADHRQVRIRATVAPAPYHDYARTVYRQNA</sequence>